<organism evidence="1 2">
    <name type="scientific">Chelatococcus reniformis</name>
    <dbReference type="NCBI Taxonomy" id="1494448"/>
    <lineage>
        <taxon>Bacteria</taxon>
        <taxon>Pseudomonadati</taxon>
        <taxon>Pseudomonadota</taxon>
        <taxon>Alphaproteobacteria</taxon>
        <taxon>Hyphomicrobiales</taxon>
        <taxon>Chelatococcaceae</taxon>
        <taxon>Chelatococcus</taxon>
    </lineage>
</organism>
<evidence type="ECO:0000313" key="2">
    <source>
        <dbReference type="Proteomes" id="UP000637002"/>
    </source>
</evidence>
<protein>
    <submittedName>
        <fullName evidence="1">Uncharacterized protein</fullName>
    </submittedName>
</protein>
<comment type="caution">
    <text evidence="1">The sequence shown here is derived from an EMBL/GenBank/DDBJ whole genome shotgun (WGS) entry which is preliminary data.</text>
</comment>
<sequence>MLLRAGVCSAGSNSRVVVAALWAGTSRSSCRGENGCFLAARRLPAAAALGAACGAWVRCRYGGGSAFAACSSSECGRPDEALICSGTRPDPPSGAAAHHRGEPDATGALLIAARAAMVMAKQPDRNDLGRAP</sequence>
<name>A0A916XQE0_9HYPH</name>
<proteinExistence type="predicted"/>
<dbReference type="EMBL" id="BMGG01000012">
    <property type="protein sequence ID" value="GGC92096.1"/>
    <property type="molecule type" value="Genomic_DNA"/>
</dbReference>
<gene>
    <name evidence="1" type="ORF">GCM10010994_57380</name>
</gene>
<reference evidence="1" key="2">
    <citation type="submission" date="2020-09" db="EMBL/GenBank/DDBJ databases">
        <authorList>
            <person name="Sun Q."/>
            <person name="Zhou Y."/>
        </authorList>
    </citation>
    <scope>NUCLEOTIDE SEQUENCE</scope>
    <source>
        <strain evidence="1">CGMCC 1.12919</strain>
    </source>
</reference>
<reference evidence="1" key="1">
    <citation type="journal article" date="2014" name="Int. J. Syst. Evol. Microbiol.">
        <title>Complete genome sequence of Corynebacterium casei LMG S-19264T (=DSM 44701T), isolated from a smear-ripened cheese.</title>
        <authorList>
            <consortium name="US DOE Joint Genome Institute (JGI-PGF)"/>
            <person name="Walter F."/>
            <person name="Albersmeier A."/>
            <person name="Kalinowski J."/>
            <person name="Ruckert C."/>
        </authorList>
    </citation>
    <scope>NUCLEOTIDE SEQUENCE</scope>
    <source>
        <strain evidence="1">CGMCC 1.12919</strain>
    </source>
</reference>
<evidence type="ECO:0000313" key="1">
    <source>
        <dbReference type="EMBL" id="GGC92096.1"/>
    </source>
</evidence>
<dbReference type="AlphaFoldDB" id="A0A916XQE0"/>
<keyword evidence="2" id="KW-1185">Reference proteome</keyword>
<accession>A0A916XQE0</accession>
<dbReference type="Proteomes" id="UP000637002">
    <property type="component" value="Unassembled WGS sequence"/>
</dbReference>